<dbReference type="InterPro" id="IPR029058">
    <property type="entry name" value="AB_hydrolase_fold"/>
</dbReference>
<reference evidence="5 6" key="1">
    <citation type="journal article" date="2017" name="Front. Microbiol.">
        <title>New Insights into the Diversity of the Genus Faecalibacterium.</title>
        <authorList>
            <person name="Benevides L."/>
            <person name="Burman S."/>
            <person name="Martin R."/>
            <person name="Robert V."/>
            <person name="Thomas M."/>
            <person name="Miquel S."/>
            <person name="Chain F."/>
            <person name="Sokol H."/>
            <person name="Bermudez-Humaran L.G."/>
            <person name="Morrison M."/>
            <person name="Langella P."/>
            <person name="Azevedo V.A."/>
            <person name="Chatel J.M."/>
            <person name="Soares S."/>
        </authorList>
    </citation>
    <scope>NUCLEOTIDE SEQUENCE [LARGE SCALE GENOMIC DNA]</scope>
    <source>
        <strain evidence="4 6">CNCM I 4542</strain>
        <strain evidence="3 5">CNCM I 4546</strain>
    </source>
</reference>
<gene>
    <name evidence="4" type="ORF">CGS50_006020</name>
    <name evidence="3" type="ORF">CGS55_16160</name>
</gene>
<keyword evidence="1" id="KW-1133">Transmembrane helix</keyword>
<dbReference type="PANTHER" id="PTHR33428">
    <property type="entry name" value="CHLOROPHYLLASE-2, CHLOROPLASTIC"/>
    <property type="match status" value="1"/>
</dbReference>
<feature type="transmembrane region" description="Helical" evidence="1">
    <location>
        <begin position="12"/>
        <end position="32"/>
    </location>
</feature>
<dbReference type="PANTHER" id="PTHR33428:SF14">
    <property type="entry name" value="CARBOXYLESTERASE TYPE B DOMAIN-CONTAINING PROTEIN"/>
    <property type="match status" value="1"/>
</dbReference>
<feature type="domain" description="PET hydrolase/cutinase-like" evidence="2">
    <location>
        <begin position="56"/>
        <end position="283"/>
    </location>
</feature>
<dbReference type="EMBL" id="NMTS02000026">
    <property type="protein sequence ID" value="PLK29812.1"/>
    <property type="molecule type" value="Genomic_DNA"/>
</dbReference>
<proteinExistence type="predicted"/>
<dbReference type="SUPFAM" id="SSF53474">
    <property type="entry name" value="alpha/beta-Hydrolases"/>
    <property type="match status" value="1"/>
</dbReference>
<name>A0A2A6ZW20_9FIRM</name>
<dbReference type="AlphaFoldDB" id="A0A2A6ZW20"/>
<reference evidence="3" key="2">
    <citation type="submission" date="2017-07" db="EMBL/GenBank/DDBJ databases">
        <authorList>
            <person name="Sun Z.S."/>
            <person name="Albrecht U."/>
            <person name="Echele G."/>
            <person name="Lee C.C."/>
        </authorList>
    </citation>
    <scope>NUCLEOTIDE SEQUENCE</scope>
    <source>
        <strain evidence="4">CNCM I 4542</strain>
        <strain evidence="3">CNCM I 4546</strain>
    </source>
</reference>
<dbReference type="EMBL" id="NMTV01000135">
    <property type="protein sequence ID" value="PDX70968.1"/>
    <property type="molecule type" value="Genomic_DNA"/>
</dbReference>
<dbReference type="Proteomes" id="UP000221015">
    <property type="component" value="Unassembled WGS sequence"/>
</dbReference>
<dbReference type="Pfam" id="PF12740">
    <property type="entry name" value="PETase"/>
    <property type="match status" value="1"/>
</dbReference>
<keyword evidence="1" id="KW-0812">Transmembrane</keyword>
<evidence type="ECO:0000313" key="6">
    <source>
        <dbReference type="Proteomes" id="UP000221015"/>
    </source>
</evidence>
<dbReference type="Proteomes" id="UP000219901">
    <property type="component" value="Unassembled WGS sequence"/>
</dbReference>
<evidence type="ECO:0000313" key="5">
    <source>
        <dbReference type="Proteomes" id="UP000219901"/>
    </source>
</evidence>
<accession>A0A2A6ZW20</accession>
<protein>
    <recommendedName>
        <fullName evidence="2">PET hydrolase/cutinase-like domain-containing protein</fullName>
    </recommendedName>
</protein>
<organism evidence="3 5">
    <name type="scientific">Faecalibacterium prausnitzii</name>
    <dbReference type="NCBI Taxonomy" id="853"/>
    <lineage>
        <taxon>Bacteria</taxon>
        <taxon>Bacillati</taxon>
        <taxon>Bacillota</taxon>
        <taxon>Clostridia</taxon>
        <taxon>Eubacteriales</taxon>
        <taxon>Oscillospiraceae</taxon>
        <taxon>Faecalibacterium</taxon>
    </lineage>
</organism>
<sequence>MWKMILRFLKIILIVAVILVITISIILLLLSMQPFVPNNYTQIVKTGGELEAKYLAMGASQVEHMEVSTEEEWGNINVYYPKELTESAKSYPVVVMVNGTGVYSSKYPALFKHLASWGFIVIGNEDPSTCSGSSADTTLAWLLNENENPDSRFYQKVDEEHIGISGHSQGGVGVFNAINEQPHGSLYTCAVSLSPTQLDLAEALNMHYEPDKTNIPVFLLAATESDVITPDGAKQLYDAVKNDKAVALRNGMDHGKMLYSADGYVTAWFMWYLKGDTEAAKVFTGDAPELLRNQLYQEQQIDISCIN</sequence>
<dbReference type="InterPro" id="IPR041127">
    <property type="entry name" value="PET_hydrolase/cutinase-like"/>
</dbReference>
<keyword evidence="1" id="KW-0472">Membrane</keyword>
<evidence type="ECO:0000313" key="3">
    <source>
        <dbReference type="EMBL" id="PDX70968.1"/>
    </source>
</evidence>
<evidence type="ECO:0000313" key="4">
    <source>
        <dbReference type="EMBL" id="PLK29812.1"/>
    </source>
</evidence>
<comment type="caution">
    <text evidence="3">The sequence shown here is derived from an EMBL/GenBank/DDBJ whole genome shotgun (WGS) entry which is preliminary data.</text>
</comment>
<dbReference type="RefSeq" id="WP_097774489.1">
    <property type="nucleotide sequence ID" value="NZ_JAEKBY010000002.1"/>
</dbReference>
<evidence type="ECO:0000259" key="2">
    <source>
        <dbReference type="Pfam" id="PF12740"/>
    </source>
</evidence>
<dbReference type="Gene3D" id="3.40.50.1820">
    <property type="entry name" value="alpha/beta hydrolase"/>
    <property type="match status" value="1"/>
</dbReference>
<evidence type="ECO:0000256" key="1">
    <source>
        <dbReference type="SAM" id="Phobius"/>
    </source>
</evidence>